<accession>A0A654LVT6</accession>
<keyword evidence="2" id="KW-1185">Reference proteome</keyword>
<dbReference type="AlphaFoldDB" id="A0A654LVT6"/>
<dbReference type="Proteomes" id="UP000058925">
    <property type="component" value="Chromosome"/>
</dbReference>
<evidence type="ECO:0000313" key="1">
    <source>
        <dbReference type="EMBL" id="ALI35548.1"/>
    </source>
</evidence>
<proteinExistence type="predicted"/>
<name>A0A654LVT6_9ARCH</name>
<organism evidence="1 2">
    <name type="scientific">Candidatus Nitrosocosmicus oleophilus</name>
    <dbReference type="NCBI Taxonomy" id="1353260"/>
    <lineage>
        <taxon>Archaea</taxon>
        <taxon>Nitrososphaerota</taxon>
        <taxon>Nitrososphaeria</taxon>
        <taxon>Nitrososphaerales</taxon>
        <taxon>Nitrososphaeraceae</taxon>
        <taxon>Candidatus Nitrosocosmicus</taxon>
    </lineage>
</organism>
<dbReference type="KEGG" id="taa:NMY3_01344"/>
<evidence type="ECO:0000313" key="2">
    <source>
        <dbReference type="Proteomes" id="UP000058925"/>
    </source>
</evidence>
<sequence length="80" mass="9711">MQCQNCKEHFHPQLRHNNPESNDDTKLWHRLYYQYCPNCKTFQVYLYEYTNNDKMYPMGTDLENRLKYLGGSHSSNDSRV</sequence>
<protein>
    <submittedName>
        <fullName evidence="1">Uncharacterized protein</fullName>
    </submittedName>
</protein>
<reference evidence="2" key="1">
    <citation type="submission" date="2015-10" db="EMBL/GenBank/DDBJ databases">
        <title>Niche specialization of a soil ammonia-oxidizing archaeon, Candidatus Nitrosocosmicus oleophilus.</title>
        <authorList>
            <person name="Jung M.-Y."/>
            <person name="Rhee S.-K."/>
        </authorList>
    </citation>
    <scope>NUCLEOTIDE SEQUENCE [LARGE SCALE GENOMIC DNA]</scope>
    <source>
        <strain evidence="2">MY3</strain>
    </source>
</reference>
<dbReference type="EMBL" id="CP012850">
    <property type="protein sequence ID" value="ALI35548.1"/>
    <property type="molecule type" value="Genomic_DNA"/>
</dbReference>
<gene>
    <name evidence="1" type="ORF">NMY3_01344</name>
</gene>